<keyword evidence="8" id="KW-1185">Reference proteome</keyword>
<keyword evidence="3" id="KW-0804">Transcription</keyword>
<dbReference type="AlphaFoldDB" id="A0AAN9AV91"/>
<protein>
    <recommendedName>
        <fullName evidence="6">BHLH domain-containing protein</fullName>
    </recommendedName>
</protein>
<comment type="subcellular location">
    <subcellularLocation>
        <location evidence="1">Nucleus</location>
    </subcellularLocation>
</comment>
<evidence type="ECO:0000259" key="6">
    <source>
        <dbReference type="PROSITE" id="PS50888"/>
    </source>
</evidence>
<evidence type="ECO:0000256" key="3">
    <source>
        <dbReference type="ARBA" id="ARBA00023163"/>
    </source>
</evidence>
<feature type="compositionally biased region" description="Acidic residues" evidence="5">
    <location>
        <begin position="15"/>
        <end position="35"/>
    </location>
</feature>
<feature type="compositionally biased region" description="Low complexity" evidence="5">
    <location>
        <begin position="358"/>
        <end position="370"/>
    </location>
</feature>
<comment type="caution">
    <text evidence="7">The sequence shown here is derived from an EMBL/GenBank/DDBJ whole genome shotgun (WGS) entry which is preliminary data.</text>
</comment>
<dbReference type="SUPFAM" id="SSF47459">
    <property type="entry name" value="HLH, helix-loop-helix DNA-binding domain"/>
    <property type="match status" value="1"/>
</dbReference>
<dbReference type="Pfam" id="PF00010">
    <property type="entry name" value="HLH"/>
    <property type="match status" value="1"/>
</dbReference>
<feature type="compositionally biased region" description="Gly residues" evidence="5">
    <location>
        <begin position="52"/>
        <end position="64"/>
    </location>
</feature>
<dbReference type="InterPro" id="IPR050370">
    <property type="entry name" value="HES_HEY"/>
</dbReference>
<feature type="region of interest" description="Disordered" evidence="5">
    <location>
        <begin position="299"/>
        <end position="409"/>
    </location>
</feature>
<keyword evidence="2" id="KW-0805">Transcription regulation</keyword>
<feature type="region of interest" description="Disordered" evidence="5">
    <location>
        <begin position="1"/>
        <end position="90"/>
    </location>
</feature>
<accession>A0AAN9AV91</accession>
<name>A0AAN9AV91_9CAEN</name>
<sequence>MPVTLPEGDHKEYLTEVDQEESTMPDSDEGVESDDGQVTMATSDDQADSSGNSGGGGGGGGGGKITTTDEKKKGRKNNKPKMEKRRRERMNCSLNAMKNLVYEAIGKNPAQYSKQEKAAVLEMTVDFLKNMKNNPTGNVSPDGVESYHAGYKDCMLAVANYLKHQIGAPITLVDSVVDHLFSHSTSLRQMHALHLQQQQQRQQQHLQQIQQLQHQQFLQQQGLAGVVLPQHPAFLAPAHLPGGSAAVSGHHANAPLHSAMLASLASPAWMSQPNQSTLAPPTLMSPATNQARISSFAAAPTAFQTPPPTTKSTTSEGLLLPRQPRASSTPSATSSAASSSRPRMSFDVEHDGYDLGNASPCSPSMSEASSFGSSRMSSPDHHHDTSASRSGSSGFHQHMVTPNRPSSLPLGLSALSPSYDISGDVPRRNNDVILNVVDVRSASTSSQQDGEATDSTWRPW</sequence>
<dbReference type="GO" id="GO:0046983">
    <property type="term" value="F:protein dimerization activity"/>
    <property type="evidence" value="ECO:0007669"/>
    <property type="project" value="InterPro"/>
</dbReference>
<feature type="compositionally biased region" description="Basic residues" evidence="5">
    <location>
        <begin position="73"/>
        <end position="88"/>
    </location>
</feature>
<dbReference type="EMBL" id="JBAMIC010000019">
    <property type="protein sequence ID" value="KAK7093757.1"/>
    <property type="molecule type" value="Genomic_DNA"/>
</dbReference>
<feature type="domain" description="BHLH" evidence="6">
    <location>
        <begin position="74"/>
        <end position="131"/>
    </location>
</feature>
<gene>
    <name evidence="7" type="ORF">V1264_007451</name>
</gene>
<evidence type="ECO:0000313" key="7">
    <source>
        <dbReference type="EMBL" id="KAK7093757.1"/>
    </source>
</evidence>
<dbReference type="Gene3D" id="4.10.280.10">
    <property type="entry name" value="Helix-loop-helix DNA-binding domain"/>
    <property type="match status" value="1"/>
</dbReference>
<feature type="compositionally biased region" description="Low complexity" evidence="5">
    <location>
        <begin position="299"/>
        <end position="315"/>
    </location>
</feature>
<evidence type="ECO:0000256" key="4">
    <source>
        <dbReference type="ARBA" id="ARBA00023242"/>
    </source>
</evidence>
<dbReference type="SMART" id="SM00353">
    <property type="entry name" value="HLH"/>
    <property type="match status" value="1"/>
</dbReference>
<organism evidence="7 8">
    <name type="scientific">Littorina saxatilis</name>
    <dbReference type="NCBI Taxonomy" id="31220"/>
    <lineage>
        <taxon>Eukaryota</taxon>
        <taxon>Metazoa</taxon>
        <taxon>Spiralia</taxon>
        <taxon>Lophotrochozoa</taxon>
        <taxon>Mollusca</taxon>
        <taxon>Gastropoda</taxon>
        <taxon>Caenogastropoda</taxon>
        <taxon>Littorinimorpha</taxon>
        <taxon>Littorinoidea</taxon>
        <taxon>Littorinidae</taxon>
        <taxon>Littorina</taxon>
    </lineage>
</organism>
<evidence type="ECO:0000256" key="1">
    <source>
        <dbReference type="ARBA" id="ARBA00004123"/>
    </source>
</evidence>
<dbReference type="GO" id="GO:0005634">
    <property type="term" value="C:nucleus"/>
    <property type="evidence" value="ECO:0007669"/>
    <property type="project" value="UniProtKB-SubCell"/>
</dbReference>
<evidence type="ECO:0000313" key="8">
    <source>
        <dbReference type="Proteomes" id="UP001374579"/>
    </source>
</evidence>
<keyword evidence="4" id="KW-0539">Nucleus</keyword>
<dbReference type="PANTHER" id="PTHR10985">
    <property type="entry name" value="BASIC HELIX-LOOP-HELIX TRANSCRIPTION FACTOR, HES-RELATED"/>
    <property type="match status" value="1"/>
</dbReference>
<reference evidence="7 8" key="1">
    <citation type="submission" date="2024-02" db="EMBL/GenBank/DDBJ databases">
        <title>Chromosome-scale genome assembly of the rough periwinkle Littorina saxatilis.</title>
        <authorList>
            <person name="De Jode A."/>
            <person name="Faria R."/>
            <person name="Formenti G."/>
            <person name="Sims Y."/>
            <person name="Smith T.P."/>
            <person name="Tracey A."/>
            <person name="Wood J.M.D."/>
            <person name="Zagrodzka Z.B."/>
            <person name="Johannesson K."/>
            <person name="Butlin R.K."/>
            <person name="Leder E.H."/>
        </authorList>
    </citation>
    <scope>NUCLEOTIDE SEQUENCE [LARGE SCALE GENOMIC DNA]</scope>
    <source>
        <strain evidence="7">Snail1</strain>
        <tissue evidence="7">Muscle</tissue>
    </source>
</reference>
<evidence type="ECO:0000256" key="5">
    <source>
        <dbReference type="SAM" id="MobiDB-lite"/>
    </source>
</evidence>
<feature type="compositionally biased region" description="Low complexity" evidence="5">
    <location>
        <begin position="324"/>
        <end position="343"/>
    </location>
</feature>
<dbReference type="Proteomes" id="UP001374579">
    <property type="component" value="Unassembled WGS sequence"/>
</dbReference>
<dbReference type="InterPro" id="IPR036638">
    <property type="entry name" value="HLH_DNA-bd_sf"/>
</dbReference>
<dbReference type="PROSITE" id="PS50888">
    <property type="entry name" value="BHLH"/>
    <property type="match status" value="1"/>
</dbReference>
<dbReference type="CDD" id="cd11410">
    <property type="entry name" value="bHLH_O_HES"/>
    <property type="match status" value="1"/>
</dbReference>
<evidence type="ECO:0000256" key="2">
    <source>
        <dbReference type="ARBA" id="ARBA00023015"/>
    </source>
</evidence>
<dbReference type="InterPro" id="IPR011598">
    <property type="entry name" value="bHLH_dom"/>
</dbReference>
<proteinExistence type="predicted"/>
<feature type="compositionally biased region" description="Basic and acidic residues" evidence="5">
    <location>
        <begin position="344"/>
        <end position="353"/>
    </location>
</feature>
<feature type="region of interest" description="Disordered" evidence="5">
    <location>
        <begin position="441"/>
        <end position="460"/>
    </location>
</feature>